<proteinExistence type="predicted"/>
<name>A0A835SBA9_VANPL</name>
<evidence type="ECO:0008006" key="3">
    <source>
        <dbReference type="Google" id="ProtNLM"/>
    </source>
</evidence>
<dbReference type="AlphaFoldDB" id="A0A835SBA9"/>
<comment type="caution">
    <text evidence="1">The sequence shown here is derived from an EMBL/GenBank/DDBJ whole genome shotgun (WGS) entry which is preliminary data.</text>
</comment>
<organism evidence="1 2">
    <name type="scientific">Vanilla planifolia</name>
    <name type="common">Vanilla</name>
    <dbReference type="NCBI Taxonomy" id="51239"/>
    <lineage>
        <taxon>Eukaryota</taxon>
        <taxon>Viridiplantae</taxon>
        <taxon>Streptophyta</taxon>
        <taxon>Embryophyta</taxon>
        <taxon>Tracheophyta</taxon>
        <taxon>Spermatophyta</taxon>
        <taxon>Magnoliopsida</taxon>
        <taxon>Liliopsida</taxon>
        <taxon>Asparagales</taxon>
        <taxon>Orchidaceae</taxon>
        <taxon>Vanilloideae</taxon>
        <taxon>Vanilleae</taxon>
        <taxon>Vanilla</taxon>
    </lineage>
</organism>
<gene>
    <name evidence="1" type="ORF">HPP92_003188</name>
</gene>
<evidence type="ECO:0000313" key="1">
    <source>
        <dbReference type="EMBL" id="KAG0503116.1"/>
    </source>
</evidence>
<evidence type="ECO:0000313" key="2">
    <source>
        <dbReference type="Proteomes" id="UP000639772"/>
    </source>
</evidence>
<sequence length="75" mass="8020">MINSLTWNVRGVANSATIGRLKRLISSFSSDALILPEPFIRKGTKSSVRRKLGLGGSIPTTENLGPVVGSMLVRP</sequence>
<accession>A0A835SBA9</accession>
<dbReference type="EMBL" id="JADCNM010000001">
    <property type="protein sequence ID" value="KAG0503116.1"/>
    <property type="molecule type" value="Genomic_DNA"/>
</dbReference>
<dbReference type="OrthoDB" id="1000931at2759"/>
<dbReference type="Proteomes" id="UP000639772">
    <property type="component" value="Chromosome 1"/>
</dbReference>
<reference evidence="1 2" key="1">
    <citation type="journal article" date="2020" name="Nat. Food">
        <title>A phased Vanilla planifolia genome enables genetic improvement of flavour and production.</title>
        <authorList>
            <person name="Hasing T."/>
            <person name="Tang H."/>
            <person name="Brym M."/>
            <person name="Khazi F."/>
            <person name="Huang T."/>
            <person name="Chambers A.H."/>
        </authorList>
    </citation>
    <scope>NUCLEOTIDE SEQUENCE [LARGE SCALE GENOMIC DNA]</scope>
    <source>
        <tissue evidence="1">Leaf</tissue>
    </source>
</reference>
<protein>
    <recommendedName>
        <fullName evidence="3">Endonuclease/exonuclease/phosphatase domain-containing protein</fullName>
    </recommendedName>
</protein>